<evidence type="ECO:0000313" key="5">
    <source>
        <dbReference type="EMBL" id="KAF6019928.1"/>
    </source>
</evidence>
<dbReference type="PANTHER" id="PTHR22809:SF11">
    <property type="entry name" value="TRNA N(3)-METHYLCYTIDINE METHYLTRANSFERASE METTL2"/>
    <property type="match status" value="1"/>
</dbReference>
<dbReference type="GO" id="GO:0032259">
    <property type="term" value="P:methylation"/>
    <property type="evidence" value="ECO:0007669"/>
    <property type="project" value="UniProtKB-KW"/>
</dbReference>
<dbReference type="OrthoDB" id="417697at2759"/>
<sequence length="228" mass="26295">MSTDRILELEENAADYWDKFYGIHQNRFFKDRHWLFTEFPELDTCADADKVTDKPSDEDINKEYPGSHANRKILEVGCGVGNTVFPILEANKDPRLFVYCCDFSSTAIDILKEHDDYDASRCHAFVCDISNTANQMPFPDNSLDIITMIFVLSAISQDRMQETLNRLSRLLKPGGVLLFRDYGRYDLAQLRFKTGRCLGDNFYARGDGTRVYFFTQGDERNAYQGRVD</sequence>
<dbReference type="PANTHER" id="PTHR22809">
    <property type="entry name" value="METHYLTRANSFERASE-RELATED"/>
    <property type="match status" value="1"/>
</dbReference>
<keyword evidence="6" id="KW-1185">Reference proteome</keyword>
<evidence type="ECO:0000313" key="6">
    <source>
        <dbReference type="Proteomes" id="UP000593567"/>
    </source>
</evidence>
<dbReference type="CDD" id="cd02440">
    <property type="entry name" value="AdoMet_MTases"/>
    <property type="match status" value="1"/>
</dbReference>
<evidence type="ECO:0000256" key="1">
    <source>
        <dbReference type="ARBA" id="ARBA00009725"/>
    </source>
</evidence>
<organism evidence="5 6">
    <name type="scientific">Bugula neritina</name>
    <name type="common">Brown bryozoan</name>
    <name type="synonym">Sertularia neritina</name>
    <dbReference type="NCBI Taxonomy" id="10212"/>
    <lineage>
        <taxon>Eukaryota</taxon>
        <taxon>Metazoa</taxon>
        <taxon>Spiralia</taxon>
        <taxon>Lophotrochozoa</taxon>
        <taxon>Bryozoa</taxon>
        <taxon>Gymnolaemata</taxon>
        <taxon>Cheilostomatida</taxon>
        <taxon>Flustrina</taxon>
        <taxon>Buguloidea</taxon>
        <taxon>Bugulidae</taxon>
        <taxon>Bugula</taxon>
    </lineage>
</organism>
<evidence type="ECO:0000259" key="4">
    <source>
        <dbReference type="Pfam" id="PF08242"/>
    </source>
</evidence>
<dbReference type="Gene3D" id="3.40.50.150">
    <property type="entry name" value="Vaccinia Virus protein VP39"/>
    <property type="match status" value="1"/>
</dbReference>
<dbReference type="PIRSF" id="PIRSF037755">
    <property type="entry name" value="Mettl2_prd"/>
    <property type="match status" value="1"/>
</dbReference>
<dbReference type="Pfam" id="PF08242">
    <property type="entry name" value="Methyltransf_12"/>
    <property type="match status" value="1"/>
</dbReference>
<dbReference type="InterPro" id="IPR013217">
    <property type="entry name" value="Methyltransf_12"/>
</dbReference>
<dbReference type="InterPro" id="IPR026113">
    <property type="entry name" value="METTL2/6/8-like"/>
</dbReference>
<reference evidence="5" key="1">
    <citation type="submission" date="2020-06" db="EMBL/GenBank/DDBJ databases">
        <title>Draft genome of Bugula neritina, a colonial animal packing powerful symbionts and potential medicines.</title>
        <authorList>
            <person name="Rayko M."/>
        </authorList>
    </citation>
    <scope>NUCLEOTIDE SEQUENCE [LARGE SCALE GENOMIC DNA]</scope>
    <source>
        <strain evidence="5">Kwan_BN1</strain>
    </source>
</reference>
<comment type="caution">
    <text evidence="5">The sequence shown here is derived from an EMBL/GenBank/DDBJ whole genome shotgun (WGS) entry which is preliminary data.</text>
</comment>
<keyword evidence="2" id="KW-0489">Methyltransferase</keyword>
<dbReference type="InterPro" id="IPR029063">
    <property type="entry name" value="SAM-dependent_MTases_sf"/>
</dbReference>
<name>A0A7J7J3B2_BUGNE</name>
<dbReference type="SUPFAM" id="SSF53335">
    <property type="entry name" value="S-adenosyl-L-methionine-dependent methyltransferases"/>
    <property type="match status" value="1"/>
</dbReference>
<dbReference type="GO" id="GO:0052735">
    <property type="term" value="F:tRNA (cytidine-3-)-methyltransferase activity"/>
    <property type="evidence" value="ECO:0007669"/>
    <property type="project" value="TreeGrafter"/>
</dbReference>
<protein>
    <submittedName>
        <fullName evidence="5">METTL2A</fullName>
    </submittedName>
</protein>
<comment type="similarity">
    <text evidence="1">Belongs to the methyltransferase superfamily. METL family.</text>
</comment>
<evidence type="ECO:0000256" key="2">
    <source>
        <dbReference type="ARBA" id="ARBA00022603"/>
    </source>
</evidence>
<dbReference type="EMBL" id="VXIV02003204">
    <property type="protein sequence ID" value="KAF6019928.1"/>
    <property type="molecule type" value="Genomic_DNA"/>
</dbReference>
<dbReference type="AlphaFoldDB" id="A0A7J7J3B2"/>
<feature type="domain" description="Methyltransferase type 12" evidence="4">
    <location>
        <begin position="74"/>
        <end position="177"/>
    </location>
</feature>
<proteinExistence type="inferred from homology"/>
<keyword evidence="3" id="KW-0808">Transferase</keyword>
<evidence type="ECO:0000256" key="3">
    <source>
        <dbReference type="ARBA" id="ARBA00022679"/>
    </source>
</evidence>
<dbReference type="Proteomes" id="UP000593567">
    <property type="component" value="Unassembled WGS sequence"/>
</dbReference>
<accession>A0A7J7J3B2</accession>
<gene>
    <name evidence="5" type="ORF">EB796_021748</name>
</gene>